<accession>A0A2Z6RG91</accession>
<comment type="caution">
    <text evidence="2">The sequence shown here is derived from an EMBL/GenBank/DDBJ whole genome shotgun (WGS) entry which is preliminary data.</text>
</comment>
<proteinExistence type="predicted"/>
<evidence type="ECO:0000256" key="1">
    <source>
        <dbReference type="SAM" id="MobiDB-lite"/>
    </source>
</evidence>
<dbReference type="EMBL" id="BEXD01003669">
    <property type="protein sequence ID" value="GBC01726.1"/>
    <property type="molecule type" value="Genomic_DNA"/>
</dbReference>
<name>A0A2Z6RG91_9GLOM</name>
<keyword evidence="3" id="KW-1185">Reference proteome</keyword>
<feature type="compositionally biased region" description="Polar residues" evidence="1">
    <location>
        <begin position="10"/>
        <end position="40"/>
    </location>
</feature>
<dbReference type="Proteomes" id="UP000247702">
    <property type="component" value="Unassembled WGS sequence"/>
</dbReference>
<reference evidence="2 3" key="1">
    <citation type="submission" date="2017-11" db="EMBL/GenBank/DDBJ databases">
        <title>The genome of Rhizophagus clarus HR1 reveals common genetic basis of auxotrophy among arbuscular mycorrhizal fungi.</title>
        <authorList>
            <person name="Kobayashi Y."/>
        </authorList>
    </citation>
    <scope>NUCLEOTIDE SEQUENCE [LARGE SCALE GENOMIC DNA]</scope>
    <source>
        <strain evidence="2 3">HR1</strain>
    </source>
</reference>
<organism evidence="2 3">
    <name type="scientific">Rhizophagus clarus</name>
    <dbReference type="NCBI Taxonomy" id="94130"/>
    <lineage>
        <taxon>Eukaryota</taxon>
        <taxon>Fungi</taxon>
        <taxon>Fungi incertae sedis</taxon>
        <taxon>Mucoromycota</taxon>
        <taxon>Glomeromycotina</taxon>
        <taxon>Glomeromycetes</taxon>
        <taxon>Glomerales</taxon>
        <taxon>Glomeraceae</taxon>
        <taxon>Rhizophagus</taxon>
    </lineage>
</organism>
<gene>
    <name evidence="2" type="ORF">RclHR1_04300008</name>
</gene>
<dbReference type="AlphaFoldDB" id="A0A2Z6RG91"/>
<feature type="region of interest" description="Disordered" evidence="1">
    <location>
        <begin position="1"/>
        <end position="44"/>
    </location>
</feature>
<evidence type="ECO:0000313" key="3">
    <source>
        <dbReference type="Proteomes" id="UP000247702"/>
    </source>
</evidence>
<sequence length="109" mass="12349">MEIVELFVHNSHSQASRSALDSPSQTQSGPIPHNSASSIRPTYDKPPHSYCFPRIDDDDQRAVIYCLDSNYLHAGPWISYFNCSNATSLPYPEFRELYFNGLGLSYTRS</sequence>
<evidence type="ECO:0000313" key="2">
    <source>
        <dbReference type="EMBL" id="GBC01726.1"/>
    </source>
</evidence>
<protein>
    <submittedName>
        <fullName evidence="2">Uncharacterized protein</fullName>
    </submittedName>
</protein>